<keyword evidence="3" id="KW-1185">Reference proteome</keyword>
<evidence type="ECO:0000313" key="3">
    <source>
        <dbReference type="Proteomes" id="UP000612329"/>
    </source>
</evidence>
<comment type="caution">
    <text evidence="2">The sequence shown here is derived from an EMBL/GenBank/DDBJ whole genome shotgun (WGS) entry which is preliminary data.</text>
</comment>
<sequence length="67" mass="7856">MPFGSAVSFEQLATAINNSVTKKYFIFFILMYFKINYNVFKVWSVIIYNVKGSSNKIVSRMFDLKKQ</sequence>
<dbReference type="AlphaFoldDB" id="A0A8J3BFY3"/>
<evidence type="ECO:0000256" key="1">
    <source>
        <dbReference type="SAM" id="Phobius"/>
    </source>
</evidence>
<accession>A0A8J3BFY3</accession>
<keyword evidence="1" id="KW-0812">Transmembrane</keyword>
<reference evidence="2" key="1">
    <citation type="journal article" date="2014" name="Int. J. Syst. Evol. Microbiol.">
        <title>Complete genome sequence of Corynebacterium casei LMG S-19264T (=DSM 44701T), isolated from a smear-ripened cheese.</title>
        <authorList>
            <consortium name="US DOE Joint Genome Institute (JGI-PGF)"/>
            <person name="Walter F."/>
            <person name="Albersmeier A."/>
            <person name="Kalinowski J."/>
            <person name="Ruckert C."/>
        </authorList>
    </citation>
    <scope>NUCLEOTIDE SEQUENCE</scope>
    <source>
        <strain evidence="2">JCM 12862</strain>
    </source>
</reference>
<protein>
    <submittedName>
        <fullName evidence="2">Uncharacterized protein</fullName>
    </submittedName>
</protein>
<dbReference type="EMBL" id="BMNR01000002">
    <property type="protein sequence ID" value="GGK18515.1"/>
    <property type="molecule type" value="Genomic_DNA"/>
</dbReference>
<name>A0A8J3BFY3_9FLAO</name>
<gene>
    <name evidence="2" type="ORF">GCM10007962_10860</name>
</gene>
<organism evidence="2 3">
    <name type="scientific">Yeosuana aromativorans</name>
    <dbReference type="NCBI Taxonomy" id="288019"/>
    <lineage>
        <taxon>Bacteria</taxon>
        <taxon>Pseudomonadati</taxon>
        <taxon>Bacteroidota</taxon>
        <taxon>Flavobacteriia</taxon>
        <taxon>Flavobacteriales</taxon>
        <taxon>Flavobacteriaceae</taxon>
        <taxon>Yeosuana</taxon>
    </lineage>
</organism>
<keyword evidence="1" id="KW-0472">Membrane</keyword>
<dbReference type="Proteomes" id="UP000612329">
    <property type="component" value="Unassembled WGS sequence"/>
</dbReference>
<proteinExistence type="predicted"/>
<feature type="transmembrane region" description="Helical" evidence="1">
    <location>
        <begin position="24"/>
        <end position="50"/>
    </location>
</feature>
<reference evidence="2" key="2">
    <citation type="submission" date="2020-09" db="EMBL/GenBank/DDBJ databases">
        <authorList>
            <person name="Sun Q."/>
            <person name="Ohkuma M."/>
        </authorList>
    </citation>
    <scope>NUCLEOTIDE SEQUENCE</scope>
    <source>
        <strain evidence="2">JCM 12862</strain>
    </source>
</reference>
<evidence type="ECO:0000313" key="2">
    <source>
        <dbReference type="EMBL" id="GGK18515.1"/>
    </source>
</evidence>
<keyword evidence="1" id="KW-1133">Transmembrane helix</keyword>